<dbReference type="OrthoDB" id="18110at2759"/>
<evidence type="ECO:0000256" key="1">
    <source>
        <dbReference type="ARBA" id="ARBA00004141"/>
    </source>
</evidence>
<dbReference type="PANTHER" id="PTHR23524:SF1">
    <property type="entry name" value="MRH DOMAIN-CONTAINING PROTEIN-RELATED"/>
    <property type="match status" value="1"/>
</dbReference>
<keyword evidence="4" id="KW-1185">Reference proteome</keyword>
<dbReference type="Gene3D" id="1.20.1250.20">
    <property type="entry name" value="MFS general substrate transporter like domains"/>
    <property type="match status" value="1"/>
</dbReference>
<gene>
    <name evidence="3" type="ORF">M501DRAFT_936761</name>
</gene>
<keyword evidence="2" id="KW-1133">Transmembrane helix</keyword>
<name>A0A9P4VRX8_9PEZI</name>
<dbReference type="GO" id="GO:0022857">
    <property type="term" value="F:transmembrane transporter activity"/>
    <property type="evidence" value="ECO:0007669"/>
    <property type="project" value="InterPro"/>
</dbReference>
<dbReference type="Pfam" id="PF07690">
    <property type="entry name" value="MFS_1"/>
    <property type="match status" value="1"/>
</dbReference>
<feature type="transmembrane region" description="Helical" evidence="2">
    <location>
        <begin position="81"/>
        <end position="102"/>
    </location>
</feature>
<evidence type="ECO:0000313" key="4">
    <source>
        <dbReference type="Proteomes" id="UP000799429"/>
    </source>
</evidence>
<feature type="transmembrane region" description="Helical" evidence="2">
    <location>
        <begin position="550"/>
        <end position="573"/>
    </location>
</feature>
<feature type="transmembrane region" description="Helical" evidence="2">
    <location>
        <begin position="235"/>
        <end position="255"/>
    </location>
</feature>
<accession>A0A9P4VRX8</accession>
<evidence type="ECO:0000313" key="3">
    <source>
        <dbReference type="EMBL" id="KAF2837989.1"/>
    </source>
</evidence>
<feature type="transmembrane region" description="Helical" evidence="2">
    <location>
        <begin position="424"/>
        <end position="448"/>
    </location>
</feature>
<feature type="transmembrane region" description="Helical" evidence="2">
    <location>
        <begin position="14"/>
        <end position="34"/>
    </location>
</feature>
<feature type="transmembrane region" description="Helical" evidence="2">
    <location>
        <begin position="309"/>
        <end position="331"/>
    </location>
</feature>
<keyword evidence="2" id="KW-0812">Transmembrane</keyword>
<dbReference type="InterPro" id="IPR036259">
    <property type="entry name" value="MFS_trans_sf"/>
</dbReference>
<comment type="caution">
    <text evidence="3">The sequence shown here is derived from an EMBL/GenBank/DDBJ whole genome shotgun (WGS) entry which is preliminary data.</text>
</comment>
<organism evidence="3 4">
    <name type="scientific">Patellaria atrata CBS 101060</name>
    <dbReference type="NCBI Taxonomy" id="1346257"/>
    <lineage>
        <taxon>Eukaryota</taxon>
        <taxon>Fungi</taxon>
        <taxon>Dikarya</taxon>
        <taxon>Ascomycota</taxon>
        <taxon>Pezizomycotina</taxon>
        <taxon>Dothideomycetes</taxon>
        <taxon>Dothideomycetes incertae sedis</taxon>
        <taxon>Patellariales</taxon>
        <taxon>Patellariaceae</taxon>
        <taxon>Patellaria</taxon>
    </lineage>
</organism>
<feature type="transmembrane region" description="Helical" evidence="2">
    <location>
        <begin position="393"/>
        <end position="412"/>
    </location>
</feature>
<feature type="transmembrane region" description="Helical" evidence="2">
    <location>
        <begin position="55"/>
        <end position="75"/>
    </location>
</feature>
<dbReference type="AlphaFoldDB" id="A0A9P4VRX8"/>
<feature type="transmembrane region" description="Helical" evidence="2">
    <location>
        <begin position="359"/>
        <end position="381"/>
    </location>
</feature>
<dbReference type="Proteomes" id="UP000799429">
    <property type="component" value="Unassembled WGS sequence"/>
</dbReference>
<evidence type="ECO:0008006" key="5">
    <source>
        <dbReference type="Google" id="ProtNLM"/>
    </source>
</evidence>
<keyword evidence="2" id="KW-0472">Membrane</keyword>
<sequence>MANLLTLGFTASRLQIACYLCGAALFSISFLVFLNSSVSFVITDRIKQRHNVGDAVGTLGFADELVALVACPLWGVVSDRVGVRTVTVVGFSLVGLSLFVFVQAKNVYPQLLLARLLFSIGGAATTTMVTAILPTMTHITFPGSNLRIRQSNGYSHNVTPSISSELTITPARYRSSSPTRNSTPPKSSKASTSQIAGLVGMFTGLGALLALLVFLPLPAQFQKYGNYSPSAAIAASFYAVGTVAFAIAIFCFIGLQKLPGEGHKTWKKLITAAPDKYLEVPTSSQPSLSYGRLILEAVSLGFQDIRIGLGYLAGFVARASSVAISLFIPLFVNSYFFSSGICRQDPEDDASFKGSCRRAYILAATLTGTSQLLALICAPLFGWLSARYERFNIPLLVAAAAGMAGYASFGLLQSPDPQSDDGSGGVFLIVALLGISQIGAIVCSLGLLSHGIQNASYPPLSYHANGIDRANGDFNHTSSSTPLHFVSQALLNETSPLMPSHIRSIEMPVGASSRAHLKGSIAGCYSLYGGAGILLLTKLGGWMFDNLDRGAPFFLMAAFNAVLFVVGLSCAFAEMAKTRENEENI</sequence>
<dbReference type="SUPFAM" id="SSF103473">
    <property type="entry name" value="MFS general substrate transporter"/>
    <property type="match status" value="2"/>
</dbReference>
<comment type="subcellular location">
    <subcellularLocation>
        <location evidence="1">Membrane</location>
        <topology evidence="1">Multi-pass membrane protein</topology>
    </subcellularLocation>
</comment>
<protein>
    <recommendedName>
        <fullName evidence="5">MFS transporter</fullName>
    </recommendedName>
</protein>
<evidence type="ECO:0000256" key="2">
    <source>
        <dbReference type="SAM" id="Phobius"/>
    </source>
</evidence>
<dbReference type="InterPro" id="IPR011701">
    <property type="entry name" value="MFS"/>
</dbReference>
<feature type="transmembrane region" description="Helical" evidence="2">
    <location>
        <begin position="522"/>
        <end position="544"/>
    </location>
</feature>
<dbReference type="EMBL" id="MU006098">
    <property type="protein sequence ID" value="KAF2837989.1"/>
    <property type="molecule type" value="Genomic_DNA"/>
</dbReference>
<reference evidence="3" key="1">
    <citation type="journal article" date="2020" name="Stud. Mycol.">
        <title>101 Dothideomycetes genomes: a test case for predicting lifestyles and emergence of pathogens.</title>
        <authorList>
            <person name="Haridas S."/>
            <person name="Albert R."/>
            <person name="Binder M."/>
            <person name="Bloem J."/>
            <person name="Labutti K."/>
            <person name="Salamov A."/>
            <person name="Andreopoulos B."/>
            <person name="Baker S."/>
            <person name="Barry K."/>
            <person name="Bills G."/>
            <person name="Bluhm B."/>
            <person name="Cannon C."/>
            <person name="Castanera R."/>
            <person name="Culley D."/>
            <person name="Daum C."/>
            <person name="Ezra D."/>
            <person name="Gonzalez J."/>
            <person name="Henrissat B."/>
            <person name="Kuo A."/>
            <person name="Liang C."/>
            <person name="Lipzen A."/>
            <person name="Lutzoni F."/>
            <person name="Magnuson J."/>
            <person name="Mondo S."/>
            <person name="Nolan M."/>
            <person name="Ohm R."/>
            <person name="Pangilinan J."/>
            <person name="Park H.-J."/>
            <person name="Ramirez L."/>
            <person name="Alfaro M."/>
            <person name="Sun H."/>
            <person name="Tritt A."/>
            <person name="Yoshinaga Y."/>
            <person name="Zwiers L.-H."/>
            <person name="Turgeon B."/>
            <person name="Goodwin S."/>
            <person name="Spatafora J."/>
            <person name="Crous P."/>
            <person name="Grigoriev I."/>
        </authorList>
    </citation>
    <scope>NUCLEOTIDE SEQUENCE</scope>
    <source>
        <strain evidence="3">CBS 101060</strain>
    </source>
</reference>
<feature type="transmembrane region" description="Helical" evidence="2">
    <location>
        <begin position="195"/>
        <end position="215"/>
    </location>
</feature>
<dbReference type="PANTHER" id="PTHR23524">
    <property type="entry name" value="TRANSPORTER, PUTATIVE (AFU_ORTHOLOGUE AFUA_8G04850)-RELATED"/>
    <property type="match status" value="1"/>
</dbReference>
<proteinExistence type="predicted"/>
<dbReference type="GO" id="GO:0016020">
    <property type="term" value="C:membrane"/>
    <property type="evidence" value="ECO:0007669"/>
    <property type="project" value="UniProtKB-SubCell"/>
</dbReference>